<gene>
    <name evidence="2" type="ORF">H171_4105</name>
</gene>
<dbReference type="Gene3D" id="1.10.260.40">
    <property type="entry name" value="lambda repressor-like DNA-binding domains"/>
    <property type="match status" value="1"/>
</dbReference>
<dbReference type="OrthoDB" id="1653613at2"/>
<comment type="caution">
    <text evidence="2">The sequence shown here is derived from an EMBL/GenBank/DDBJ whole genome shotgun (WGS) entry which is preliminary data.</text>
</comment>
<sequence length="102" mass="11605">MSLKERIRELCKINGISIPNLESELGFGSGTISKWDKSAPSVDKLQKIAERFDVSMDFLTTGQEYNRAPETLAAHFDGGDLSEEEMEEIMNYVEFVKSRRNK</sequence>
<dbReference type="RefSeq" id="WP_100306748.1">
    <property type="nucleotide sequence ID" value="NZ_PGET01000001.1"/>
</dbReference>
<protein>
    <submittedName>
        <fullName evidence="2">Transcriptional regulator with XRE-family HTH domain</fullName>
    </submittedName>
</protein>
<evidence type="ECO:0000313" key="3">
    <source>
        <dbReference type="Proteomes" id="UP000231092"/>
    </source>
</evidence>
<evidence type="ECO:0000259" key="1">
    <source>
        <dbReference type="PROSITE" id="PS50943"/>
    </source>
</evidence>
<dbReference type="PROSITE" id="PS50943">
    <property type="entry name" value="HTH_CROC1"/>
    <property type="match status" value="1"/>
</dbReference>
<dbReference type="Pfam" id="PF07022">
    <property type="entry name" value="Phage_CI_repr"/>
    <property type="match status" value="1"/>
</dbReference>
<name>A0A2M8ZAM9_9FIRM</name>
<dbReference type="AlphaFoldDB" id="A0A2M8ZAM9"/>
<feature type="domain" description="HTH cro/C1-type" evidence="1">
    <location>
        <begin position="7"/>
        <end position="59"/>
    </location>
</feature>
<dbReference type="InterPro" id="IPR001387">
    <property type="entry name" value="Cro/C1-type_HTH"/>
</dbReference>
<reference evidence="2 3" key="1">
    <citation type="submission" date="2017-11" db="EMBL/GenBank/DDBJ databases">
        <title>Understudied soil microbes with underappreciated capabilities: Untangling the Clostridium saccharolyticum group.</title>
        <authorList>
            <person name="Leschine S."/>
        </authorList>
    </citation>
    <scope>NUCLEOTIDE SEQUENCE [LARGE SCALE GENOMIC DNA]</scope>
    <source>
        <strain evidence="2 3">18A</strain>
    </source>
</reference>
<accession>A0A2M8ZAM9</accession>
<dbReference type="Proteomes" id="UP000231092">
    <property type="component" value="Unassembled WGS sequence"/>
</dbReference>
<dbReference type="CDD" id="cd00093">
    <property type="entry name" value="HTH_XRE"/>
    <property type="match status" value="1"/>
</dbReference>
<evidence type="ECO:0000313" key="2">
    <source>
        <dbReference type="EMBL" id="PJJ30499.1"/>
    </source>
</evidence>
<dbReference type="SMART" id="SM00530">
    <property type="entry name" value="HTH_XRE"/>
    <property type="match status" value="1"/>
</dbReference>
<dbReference type="InterPro" id="IPR010982">
    <property type="entry name" value="Lambda_DNA-bd_dom_sf"/>
</dbReference>
<organism evidence="2 3">
    <name type="scientific">[Clostridium] celerecrescens 18A</name>
    <dbReference type="NCBI Taxonomy" id="1286362"/>
    <lineage>
        <taxon>Bacteria</taxon>
        <taxon>Bacillati</taxon>
        <taxon>Bacillota</taxon>
        <taxon>Clostridia</taxon>
        <taxon>Lachnospirales</taxon>
        <taxon>Lachnospiraceae</taxon>
        <taxon>Lacrimispora</taxon>
    </lineage>
</organism>
<dbReference type="SUPFAM" id="SSF47413">
    <property type="entry name" value="lambda repressor-like DNA-binding domains"/>
    <property type="match status" value="1"/>
</dbReference>
<dbReference type="InterPro" id="IPR010744">
    <property type="entry name" value="Phage_CI_N"/>
</dbReference>
<proteinExistence type="predicted"/>
<dbReference type="GO" id="GO:0045892">
    <property type="term" value="P:negative regulation of DNA-templated transcription"/>
    <property type="evidence" value="ECO:0007669"/>
    <property type="project" value="InterPro"/>
</dbReference>
<dbReference type="EMBL" id="PGET01000001">
    <property type="protein sequence ID" value="PJJ30499.1"/>
    <property type="molecule type" value="Genomic_DNA"/>
</dbReference>
<dbReference type="GO" id="GO:0003677">
    <property type="term" value="F:DNA binding"/>
    <property type="evidence" value="ECO:0007669"/>
    <property type="project" value="InterPro"/>
</dbReference>